<proteinExistence type="predicted"/>
<gene>
    <name evidence="1" type="ORF">EM595_1083</name>
</gene>
<dbReference type="Proteomes" id="UP000059419">
    <property type="component" value="Chromosome 1"/>
</dbReference>
<reference evidence="2" key="1">
    <citation type="submission" date="2015-11" db="EMBL/GenBank/DDBJ databases">
        <authorList>
            <person name="Blom J."/>
        </authorList>
    </citation>
    <scope>NUCLEOTIDE SEQUENCE [LARGE SCALE GENOMIC DNA]</scope>
</reference>
<dbReference type="KEGG" id="ege:EM595_1083"/>
<accession>A0A0U5L4B0</accession>
<organism evidence="1 2">
    <name type="scientific">Duffyella gerundensis</name>
    <dbReference type="NCBI Taxonomy" id="1619313"/>
    <lineage>
        <taxon>Bacteria</taxon>
        <taxon>Pseudomonadati</taxon>
        <taxon>Pseudomonadota</taxon>
        <taxon>Gammaproteobacteria</taxon>
        <taxon>Enterobacterales</taxon>
        <taxon>Erwiniaceae</taxon>
        <taxon>Duffyella</taxon>
    </lineage>
</organism>
<name>A0A0U5L4B0_9GAMM</name>
<keyword evidence="2" id="KW-1185">Reference proteome</keyword>
<evidence type="ECO:0000313" key="1">
    <source>
        <dbReference type="EMBL" id="CUU23319.1"/>
    </source>
</evidence>
<sequence length="45" mass="5238">MQRASNGPLIWQKNSCNNEFCLIFDHAGYKPDKQSHQGKKREKTC</sequence>
<evidence type="ECO:0000313" key="2">
    <source>
        <dbReference type="Proteomes" id="UP000059419"/>
    </source>
</evidence>
<dbReference type="EMBL" id="LN907827">
    <property type="protein sequence ID" value="CUU23319.1"/>
    <property type="molecule type" value="Genomic_DNA"/>
</dbReference>
<dbReference type="PATRIC" id="fig|1619313.3.peg.1125"/>
<dbReference type="AlphaFoldDB" id="A0A0U5L4B0"/>
<protein>
    <submittedName>
        <fullName evidence="1">Uncharacterized protein</fullName>
    </submittedName>
</protein>